<feature type="region of interest" description="Disordered" evidence="1">
    <location>
        <begin position="69"/>
        <end position="101"/>
    </location>
</feature>
<proteinExistence type="predicted"/>
<evidence type="ECO:0000313" key="2">
    <source>
        <dbReference type="EMBL" id="KAF2157164.1"/>
    </source>
</evidence>
<organism evidence="2 3">
    <name type="scientific">Myriangium duriaei CBS 260.36</name>
    <dbReference type="NCBI Taxonomy" id="1168546"/>
    <lineage>
        <taxon>Eukaryota</taxon>
        <taxon>Fungi</taxon>
        <taxon>Dikarya</taxon>
        <taxon>Ascomycota</taxon>
        <taxon>Pezizomycotina</taxon>
        <taxon>Dothideomycetes</taxon>
        <taxon>Dothideomycetidae</taxon>
        <taxon>Myriangiales</taxon>
        <taxon>Myriangiaceae</taxon>
        <taxon>Myriangium</taxon>
    </lineage>
</organism>
<dbReference type="AlphaFoldDB" id="A0A9P4J900"/>
<dbReference type="Proteomes" id="UP000799439">
    <property type="component" value="Unassembled WGS sequence"/>
</dbReference>
<evidence type="ECO:0000313" key="3">
    <source>
        <dbReference type="Proteomes" id="UP000799439"/>
    </source>
</evidence>
<comment type="caution">
    <text evidence="2">The sequence shown here is derived from an EMBL/GenBank/DDBJ whole genome shotgun (WGS) entry which is preliminary data.</text>
</comment>
<gene>
    <name evidence="2" type="ORF">K461DRAFT_11702</name>
</gene>
<evidence type="ECO:0000256" key="1">
    <source>
        <dbReference type="SAM" id="MobiDB-lite"/>
    </source>
</evidence>
<reference evidence="2" key="1">
    <citation type="journal article" date="2020" name="Stud. Mycol.">
        <title>101 Dothideomycetes genomes: a test case for predicting lifestyles and emergence of pathogens.</title>
        <authorList>
            <person name="Haridas S."/>
            <person name="Albert R."/>
            <person name="Binder M."/>
            <person name="Bloem J."/>
            <person name="Labutti K."/>
            <person name="Salamov A."/>
            <person name="Andreopoulos B."/>
            <person name="Baker S."/>
            <person name="Barry K."/>
            <person name="Bills G."/>
            <person name="Bluhm B."/>
            <person name="Cannon C."/>
            <person name="Castanera R."/>
            <person name="Culley D."/>
            <person name="Daum C."/>
            <person name="Ezra D."/>
            <person name="Gonzalez J."/>
            <person name="Henrissat B."/>
            <person name="Kuo A."/>
            <person name="Liang C."/>
            <person name="Lipzen A."/>
            <person name="Lutzoni F."/>
            <person name="Magnuson J."/>
            <person name="Mondo S."/>
            <person name="Nolan M."/>
            <person name="Ohm R."/>
            <person name="Pangilinan J."/>
            <person name="Park H.-J."/>
            <person name="Ramirez L."/>
            <person name="Alfaro M."/>
            <person name="Sun H."/>
            <person name="Tritt A."/>
            <person name="Yoshinaga Y."/>
            <person name="Zwiers L.-H."/>
            <person name="Turgeon B."/>
            <person name="Goodwin S."/>
            <person name="Spatafora J."/>
            <person name="Crous P."/>
            <person name="Grigoriev I."/>
        </authorList>
    </citation>
    <scope>NUCLEOTIDE SEQUENCE</scope>
    <source>
        <strain evidence="2">CBS 260.36</strain>
    </source>
</reference>
<protein>
    <submittedName>
        <fullName evidence="2">Uncharacterized protein</fullName>
    </submittedName>
</protein>
<keyword evidence="3" id="KW-1185">Reference proteome</keyword>
<name>A0A9P4J900_9PEZI</name>
<accession>A0A9P4J900</accession>
<sequence length="123" mass="13706">MAGSESGKRIKSTAPMARYQHQFRCQFPMRKPHKSRAEFRSISASVTLLVFTTPPHRATSFTCRHVHGHRIHGTPAQTTRETRTPAASRPPQMRNELADSGSPNCAACHTHNLVCSVQSMRVV</sequence>
<dbReference type="EMBL" id="ML996081">
    <property type="protein sequence ID" value="KAF2157164.1"/>
    <property type="molecule type" value="Genomic_DNA"/>
</dbReference>